<keyword evidence="4" id="KW-0813">Transport</keyword>
<dbReference type="Proteomes" id="UP001162734">
    <property type="component" value="Chromosome"/>
</dbReference>
<keyword evidence="5" id="KW-1005">Bacterial flagellum biogenesis</keyword>
<keyword evidence="6" id="KW-0653">Protein transport</keyword>
<proteinExistence type="inferred from homology"/>
<protein>
    <recommendedName>
        <fullName evidence="3">Flagellar assembly protein FliH</fullName>
    </recommendedName>
</protein>
<evidence type="ECO:0000256" key="8">
    <source>
        <dbReference type="SAM" id="MobiDB-lite"/>
    </source>
</evidence>
<organism evidence="10 11">
    <name type="scientific">Anaeromyxobacter paludicola</name>
    <dbReference type="NCBI Taxonomy" id="2918171"/>
    <lineage>
        <taxon>Bacteria</taxon>
        <taxon>Pseudomonadati</taxon>
        <taxon>Myxococcota</taxon>
        <taxon>Myxococcia</taxon>
        <taxon>Myxococcales</taxon>
        <taxon>Cystobacterineae</taxon>
        <taxon>Anaeromyxobacteraceae</taxon>
        <taxon>Anaeromyxobacter</taxon>
    </lineage>
</organism>
<dbReference type="PANTHER" id="PTHR34982:SF1">
    <property type="entry name" value="FLAGELLAR ASSEMBLY PROTEIN FLIH"/>
    <property type="match status" value="1"/>
</dbReference>
<feature type="domain" description="Flagellar assembly protein FliH/Type III secretion system HrpE" evidence="9">
    <location>
        <begin position="72"/>
        <end position="199"/>
    </location>
</feature>
<reference evidence="11" key="1">
    <citation type="journal article" date="2022" name="Int. J. Syst. Evol. Microbiol.">
        <title>Anaeromyxobacter oryzae sp. nov., Anaeromyxobacter diazotrophicus sp. nov. and Anaeromyxobacter paludicola sp. nov., isolated from paddy soils.</title>
        <authorList>
            <person name="Itoh H."/>
            <person name="Xu Z."/>
            <person name="Mise K."/>
            <person name="Masuda Y."/>
            <person name="Ushijima N."/>
            <person name="Hayakawa C."/>
            <person name="Shiratori Y."/>
            <person name="Senoo K."/>
        </authorList>
    </citation>
    <scope>NUCLEOTIDE SEQUENCE [LARGE SCALE GENOMIC DNA]</scope>
    <source>
        <strain evidence="11">Red630</strain>
    </source>
</reference>
<accession>A0ABM7X851</accession>
<feature type="compositionally biased region" description="Pro residues" evidence="8">
    <location>
        <begin position="49"/>
        <end position="61"/>
    </location>
</feature>
<evidence type="ECO:0000256" key="7">
    <source>
        <dbReference type="ARBA" id="ARBA00023225"/>
    </source>
</evidence>
<sequence>MAPPPPGALRRPGFLSSVPEERAVEPAPFVAHLARAPLPLRQARLQEPQEPPPPPPPPPGPSAADLAEIRREAMERVAQAVQLLKLQSERLAEQARADALEIGFQVAARILEAEVRQSPEPLFALVRSALRRAGDSRQIALRACPEDAALLQSEAGREAMGVATARVEIVPDPELARGDCVVETDYGRVDGRLATRLAEVRRAVDGALEGGGAA</sequence>
<keyword evidence="11" id="KW-1185">Reference proteome</keyword>
<evidence type="ECO:0000256" key="3">
    <source>
        <dbReference type="ARBA" id="ARBA00016507"/>
    </source>
</evidence>
<dbReference type="Pfam" id="PF02108">
    <property type="entry name" value="FliH"/>
    <property type="match status" value="1"/>
</dbReference>
<dbReference type="EMBL" id="AP025592">
    <property type="protein sequence ID" value="BDG07970.1"/>
    <property type="molecule type" value="Genomic_DNA"/>
</dbReference>
<evidence type="ECO:0000259" key="9">
    <source>
        <dbReference type="Pfam" id="PF02108"/>
    </source>
</evidence>
<evidence type="ECO:0000256" key="6">
    <source>
        <dbReference type="ARBA" id="ARBA00022927"/>
    </source>
</evidence>
<name>A0ABM7X851_9BACT</name>
<dbReference type="InterPro" id="IPR051472">
    <property type="entry name" value="T3SS_Stator/FliH"/>
</dbReference>
<feature type="region of interest" description="Disordered" evidence="8">
    <location>
        <begin position="38"/>
        <end position="65"/>
    </location>
</feature>
<evidence type="ECO:0000256" key="1">
    <source>
        <dbReference type="ARBA" id="ARBA00003041"/>
    </source>
</evidence>
<evidence type="ECO:0000256" key="2">
    <source>
        <dbReference type="ARBA" id="ARBA00006602"/>
    </source>
</evidence>
<comment type="function">
    <text evidence="1">Needed for flagellar regrowth and assembly.</text>
</comment>
<evidence type="ECO:0000313" key="11">
    <source>
        <dbReference type="Proteomes" id="UP001162734"/>
    </source>
</evidence>
<dbReference type="InterPro" id="IPR018035">
    <property type="entry name" value="Flagellar_FliH/T3SS_HrpE"/>
</dbReference>
<comment type="similarity">
    <text evidence="2">Belongs to the FliH family.</text>
</comment>
<evidence type="ECO:0000313" key="10">
    <source>
        <dbReference type="EMBL" id="BDG07970.1"/>
    </source>
</evidence>
<keyword evidence="7" id="KW-1006">Bacterial flagellum protein export</keyword>
<evidence type="ECO:0000256" key="4">
    <source>
        <dbReference type="ARBA" id="ARBA00022448"/>
    </source>
</evidence>
<gene>
    <name evidence="10" type="ORF">AMPC_10830</name>
</gene>
<dbReference type="RefSeq" id="WP_248345027.1">
    <property type="nucleotide sequence ID" value="NZ_AP025592.1"/>
</dbReference>
<evidence type="ECO:0000256" key="5">
    <source>
        <dbReference type="ARBA" id="ARBA00022795"/>
    </source>
</evidence>
<dbReference type="PANTHER" id="PTHR34982">
    <property type="entry name" value="YOP PROTEINS TRANSLOCATION PROTEIN L"/>
    <property type="match status" value="1"/>
</dbReference>